<dbReference type="Pfam" id="PF02515">
    <property type="entry name" value="CoA_transf_3"/>
    <property type="match status" value="1"/>
</dbReference>
<dbReference type="SUPFAM" id="SSF89796">
    <property type="entry name" value="CoA-transferase family III (CaiB/BaiF)"/>
    <property type="match status" value="1"/>
</dbReference>
<dbReference type="Gene3D" id="3.30.1540.10">
    <property type="entry name" value="formyl-coa transferase, domain 3"/>
    <property type="match status" value="1"/>
</dbReference>
<dbReference type="InterPro" id="IPR003673">
    <property type="entry name" value="CoA-Trfase_fam_III"/>
</dbReference>
<organism evidence="2">
    <name type="scientific">Acidicaldus sp</name>
    <dbReference type="NCBI Taxonomy" id="1872105"/>
    <lineage>
        <taxon>Bacteria</taxon>
        <taxon>Pseudomonadati</taxon>
        <taxon>Pseudomonadota</taxon>
        <taxon>Alphaproteobacteria</taxon>
        <taxon>Acetobacterales</taxon>
        <taxon>Acetobacteraceae</taxon>
        <taxon>Acidicaldus</taxon>
    </lineage>
</organism>
<keyword evidence="1 2" id="KW-0808">Transferase</keyword>
<dbReference type="EMBL" id="DTQM01000203">
    <property type="protein sequence ID" value="HGC43665.1"/>
    <property type="molecule type" value="Genomic_DNA"/>
</dbReference>
<dbReference type="InterPro" id="IPR023606">
    <property type="entry name" value="CoA-Trfase_III_dom_1_sf"/>
</dbReference>
<evidence type="ECO:0000256" key="1">
    <source>
        <dbReference type="ARBA" id="ARBA00022679"/>
    </source>
</evidence>
<name>A0A8J4HDI9_9PROT</name>
<dbReference type="InterPro" id="IPR050483">
    <property type="entry name" value="CoA-transferase_III_domain"/>
</dbReference>
<dbReference type="PANTHER" id="PTHR48207">
    <property type="entry name" value="SUCCINATE--HYDROXYMETHYLGLUTARATE COA-TRANSFERASE"/>
    <property type="match status" value="1"/>
</dbReference>
<reference evidence="2" key="1">
    <citation type="journal article" date="2020" name="mSystems">
        <title>Genome- and Community-Level Interaction Insights into Carbon Utilization and Element Cycling Functions of Hydrothermarchaeota in Hydrothermal Sediment.</title>
        <authorList>
            <person name="Zhou Z."/>
            <person name="Liu Y."/>
            <person name="Xu W."/>
            <person name="Pan J."/>
            <person name="Luo Z.H."/>
            <person name="Li M."/>
        </authorList>
    </citation>
    <scope>NUCLEOTIDE SEQUENCE</scope>
    <source>
        <strain evidence="2">SpSt-997</strain>
    </source>
</reference>
<dbReference type="PANTHER" id="PTHR48207:SF4">
    <property type="entry name" value="BLL6097 PROTEIN"/>
    <property type="match status" value="1"/>
</dbReference>
<gene>
    <name evidence="2" type="ORF">ENY07_10665</name>
</gene>
<dbReference type="Gene3D" id="3.40.50.10540">
    <property type="entry name" value="Crotonobetainyl-coa:carnitine coa-transferase, domain 1"/>
    <property type="match status" value="1"/>
</dbReference>
<sequence>MAEPEQKGGPLAGVRVLDLTTVIMGPFASHILADLGADVIKIESPEGDLLRRYRPARSPGMSGVFLNLHRNKRSVVLDLKRATHRAALERLIAGADVFLHNIRPQAIARLGFAAARVRAMKPDIIYCGAYGFSAQGPYGEKAAYDDLIQAGSGISALFAEIDGVPRYVPTVVCDKLAGQAIAYSILAALFARARGGGGQTIEVPMFETTIEFNLVEHITGAAFIPPLGKAGFGRLLNARRKPYRTADGYACILPYTDRNWRDFYDFTGRVEFKSDPRFAELAERVQNIDVLYAVIEEEAPRYSTAEWVAFCDSVSIPCMPVLRLDDLPADPHVNAVGLFGEAEHPSEGRYRSVRRPVSFEDDPFTIRHHAPRLGEHTAEILEEAGLEAAAIAAILADLPSPATEAA</sequence>
<dbReference type="InterPro" id="IPR044855">
    <property type="entry name" value="CoA-Trfase_III_dom3_sf"/>
</dbReference>
<dbReference type="GO" id="GO:0008410">
    <property type="term" value="F:CoA-transferase activity"/>
    <property type="evidence" value="ECO:0007669"/>
    <property type="project" value="TreeGrafter"/>
</dbReference>
<accession>A0A8J4HDI9</accession>
<evidence type="ECO:0000313" key="2">
    <source>
        <dbReference type="EMBL" id="HGC43665.1"/>
    </source>
</evidence>
<proteinExistence type="predicted"/>
<dbReference type="AlphaFoldDB" id="A0A8J4HDI9"/>
<comment type="caution">
    <text evidence="2">The sequence shown here is derived from an EMBL/GenBank/DDBJ whole genome shotgun (WGS) entry which is preliminary data.</text>
</comment>
<protein>
    <submittedName>
        <fullName evidence="2">CoA transferase</fullName>
    </submittedName>
</protein>